<evidence type="ECO:0000256" key="3">
    <source>
        <dbReference type="ARBA" id="ARBA00022553"/>
    </source>
</evidence>
<dbReference type="GO" id="GO:0046872">
    <property type="term" value="F:metal ion binding"/>
    <property type="evidence" value="ECO:0007669"/>
    <property type="project" value="UniProtKB-KW"/>
</dbReference>
<evidence type="ECO:0000256" key="6">
    <source>
        <dbReference type="ARBA" id="ARBA00022741"/>
    </source>
</evidence>
<dbReference type="InParanoid" id="G5B2B4"/>
<keyword evidence="8" id="KW-0862">Zinc</keyword>
<keyword evidence="9 12" id="KW-0067">ATP-binding</keyword>
<dbReference type="SMART" id="SM00109">
    <property type="entry name" value="C1"/>
    <property type="match status" value="1"/>
</dbReference>
<feature type="domain" description="Phorbol-ester/DAG-type" evidence="14">
    <location>
        <begin position="104"/>
        <end position="154"/>
    </location>
</feature>
<dbReference type="STRING" id="10181.G5B2B4"/>
<organism evidence="15 16">
    <name type="scientific">Heterocephalus glaber</name>
    <name type="common">Naked mole rat</name>
    <dbReference type="NCBI Taxonomy" id="10181"/>
    <lineage>
        <taxon>Eukaryota</taxon>
        <taxon>Metazoa</taxon>
        <taxon>Chordata</taxon>
        <taxon>Craniata</taxon>
        <taxon>Vertebrata</taxon>
        <taxon>Euteleostomi</taxon>
        <taxon>Mammalia</taxon>
        <taxon>Eutheria</taxon>
        <taxon>Euarchontoglires</taxon>
        <taxon>Glires</taxon>
        <taxon>Rodentia</taxon>
        <taxon>Hystricomorpha</taxon>
        <taxon>Bathyergidae</taxon>
        <taxon>Heterocephalus</taxon>
    </lineage>
</organism>
<evidence type="ECO:0000313" key="16">
    <source>
        <dbReference type="Proteomes" id="UP000006813"/>
    </source>
</evidence>
<dbReference type="PANTHER" id="PTHR24356:SF214">
    <property type="entry name" value="PROTEIN KINASE C IOTA TYPE"/>
    <property type="match status" value="1"/>
</dbReference>
<evidence type="ECO:0000256" key="2">
    <source>
        <dbReference type="ARBA" id="ARBA00022527"/>
    </source>
</evidence>
<keyword evidence="6 12" id="KW-0547">Nucleotide-binding</keyword>
<dbReference type="GO" id="GO:0035556">
    <property type="term" value="P:intracellular signal transduction"/>
    <property type="evidence" value="ECO:0007669"/>
    <property type="project" value="TreeGrafter"/>
</dbReference>
<dbReference type="PROSITE" id="PS00479">
    <property type="entry name" value="ZF_DAG_PE_1"/>
    <property type="match status" value="1"/>
</dbReference>
<dbReference type="SUPFAM" id="SSF57889">
    <property type="entry name" value="Cysteine-rich domain"/>
    <property type="match status" value="1"/>
</dbReference>
<comment type="catalytic activity">
    <reaction evidence="11">
        <text>L-seryl-[protein] + ATP = O-phospho-L-seryl-[protein] + ADP + H(+)</text>
        <dbReference type="Rhea" id="RHEA:17989"/>
        <dbReference type="Rhea" id="RHEA-COMP:9863"/>
        <dbReference type="Rhea" id="RHEA-COMP:11604"/>
        <dbReference type="ChEBI" id="CHEBI:15378"/>
        <dbReference type="ChEBI" id="CHEBI:29999"/>
        <dbReference type="ChEBI" id="CHEBI:30616"/>
        <dbReference type="ChEBI" id="CHEBI:83421"/>
        <dbReference type="ChEBI" id="CHEBI:456216"/>
        <dbReference type="EC" id="2.7.11.1"/>
    </reaction>
</comment>
<protein>
    <recommendedName>
        <fullName evidence="1">non-specific serine/threonine protein kinase</fullName>
        <ecNumber evidence="1">2.7.11.1</ecNumber>
    </recommendedName>
</protein>
<accession>G5B2B4</accession>
<proteinExistence type="predicted"/>
<dbReference type="InterPro" id="IPR000719">
    <property type="entry name" value="Prot_kinase_dom"/>
</dbReference>
<evidence type="ECO:0000256" key="8">
    <source>
        <dbReference type="ARBA" id="ARBA00022833"/>
    </source>
</evidence>
<evidence type="ECO:0000256" key="4">
    <source>
        <dbReference type="ARBA" id="ARBA00022679"/>
    </source>
</evidence>
<feature type="binding site" evidence="12">
    <location>
        <position position="251"/>
    </location>
    <ligand>
        <name>ATP</name>
        <dbReference type="ChEBI" id="CHEBI:30616"/>
    </ligand>
</feature>
<name>G5B2B4_HETGA</name>
<dbReference type="Gene3D" id="3.30.200.20">
    <property type="entry name" value="Phosphorylase Kinase, domain 1"/>
    <property type="match status" value="1"/>
</dbReference>
<dbReference type="InterPro" id="IPR017441">
    <property type="entry name" value="Protein_kinase_ATP_BS"/>
</dbReference>
<evidence type="ECO:0000256" key="10">
    <source>
        <dbReference type="ARBA" id="ARBA00047899"/>
    </source>
</evidence>
<dbReference type="InterPro" id="IPR020454">
    <property type="entry name" value="DAG/PE-bd"/>
</dbReference>
<keyword evidence="3" id="KW-0597">Phosphoprotein</keyword>
<dbReference type="PROSITE" id="PS50081">
    <property type="entry name" value="ZF_DAG_PE_2"/>
    <property type="match status" value="1"/>
</dbReference>
<evidence type="ECO:0000256" key="1">
    <source>
        <dbReference type="ARBA" id="ARBA00012513"/>
    </source>
</evidence>
<evidence type="ECO:0000256" key="9">
    <source>
        <dbReference type="ARBA" id="ARBA00022840"/>
    </source>
</evidence>
<dbReference type="PROSITE" id="PS50011">
    <property type="entry name" value="PROTEIN_KINASE_DOM"/>
    <property type="match status" value="1"/>
</dbReference>
<dbReference type="PANTHER" id="PTHR24356">
    <property type="entry name" value="SERINE/THREONINE-PROTEIN KINASE"/>
    <property type="match status" value="1"/>
</dbReference>
<dbReference type="SUPFAM" id="SSF54277">
    <property type="entry name" value="CAD &amp; PB1 domains"/>
    <property type="match status" value="1"/>
</dbReference>
<evidence type="ECO:0000259" key="14">
    <source>
        <dbReference type="PROSITE" id="PS50081"/>
    </source>
</evidence>
<dbReference type="AlphaFoldDB" id="G5B2B4"/>
<keyword evidence="5" id="KW-0479">Metal-binding</keyword>
<dbReference type="PROSITE" id="PS00107">
    <property type="entry name" value="PROTEIN_KINASE_ATP"/>
    <property type="match status" value="1"/>
</dbReference>
<evidence type="ECO:0000256" key="7">
    <source>
        <dbReference type="ARBA" id="ARBA00022777"/>
    </source>
</evidence>
<dbReference type="Proteomes" id="UP000006813">
    <property type="component" value="Unassembled WGS sequence"/>
</dbReference>
<dbReference type="Gene3D" id="3.10.20.90">
    <property type="entry name" value="Phosphatidylinositol 3-kinase Catalytic Subunit, Chain A, domain 1"/>
    <property type="match status" value="1"/>
</dbReference>
<dbReference type="GO" id="GO:0004674">
    <property type="term" value="F:protein serine/threonine kinase activity"/>
    <property type="evidence" value="ECO:0007669"/>
    <property type="project" value="UniProtKB-KW"/>
</dbReference>
<dbReference type="Gene3D" id="3.30.60.20">
    <property type="match status" value="1"/>
</dbReference>
<dbReference type="InterPro" id="IPR002219">
    <property type="entry name" value="PKC_DAG/PE"/>
</dbReference>
<dbReference type="EC" id="2.7.11.1" evidence="1"/>
<keyword evidence="4" id="KW-0808">Transferase</keyword>
<dbReference type="EMBL" id="JH168077">
    <property type="protein sequence ID" value="EHB03425.1"/>
    <property type="molecule type" value="Genomic_DNA"/>
</dbReference>
<dbReference type="PRINTS" id="PR00008">
    <property type="entry name" value="DAGPEDOMAIN"/>
</dbReference>
<dbReference type="SUPFAM" id="SSF56112">
    <property type="entry name" value="Protein kinase-like (PK-like)"/>
    <property type="match status" value="1"/>
</dbReference>
<evidence type="ECO:0000256" key="12">
    <source>
        <dbReference type="PROSITE-ProRule" id="PRU10141"/>
    </source>
</evidence>
<gene>
    <name evidence="15" type="ORF">GW7_07259</name>
</gene>
<keyword evidence="2" id="KW-0723">Serine/threonine-protein kinase</keyword>
<dbReference type="InterPro" id="IPR050236">
    <property type="entry name" value="Ser_Thr_kinase_AGC"/>
</dbReference>
<dbReference type="InterPro" id="IPR011009">
    <property type="entry name" value="Kinase-like_dom_sf"/>
</dbReference>
<dbReference type="Pfam" id="PF00130">
    <property type="entry name" value="C1_1"/>
    <property type="match status" value="1"/>
</dbReference>
<reference evidence="15 16" key="1">
    <citation type="journal article" date="2011" name="Nature">
        <title>Genome sequencing reveals insights into physiology and longevity of the naked mole rat.</title>
        <authorList>
            <person name="Kim E.B."/>
            <person name="Fang X."/>
            <person name="Fushan A.A."/>
            <person name="Huang Z."/>
            <person name="Lobanov A.V."/>
            <person name="Han L."/>
            <person name="Marino S.M."/>
            <person name="Sun X."/>
            <person name="Turanov A.A."/>
            <person name="Yang P."/>
            <person name="Yim S.H."/>
            <person name="Zhao X."/>
            <person name="Kasaikina M.V."/>
            <person name="Stoletzki N."/>
            <person name="Peng C."/>
            <person name="Polak P."/>
            <person name="Xiong Z."/>
            <person name="Kiezun A."/>
            <person name="Zhu Y."/>
            <person name="Chen Y."/>
            <person name="Kryukov G.V."/>
            <person name="Zhang Q."/>
            <person name="Peshkin L."/>
            <person name="Yang L."/>
            <person name="Bronson R.T."/>
            <person name="Buffenstein R."/>
            <person name="Wang B."/>
            <person name="Han C."/>
            <person name="Li Q."/>
            <person name="Chen L."/>
            <person name="Zhao W."/>
            <person name="Sunyaev S.R."/>
            <person name="Park T.J."/>
            <person name="Zhang G."/>
            <person name="Wang J."/>
            <person name="Gladyshev V.N."/>
        </authorList>
    </citation>
    <scope>NUCLEOTIDE SEQUENCE [LARGE SCALE GENOMIC DNA]</scope>
</reference>
<feature type="domain" description="Protein kinase" evidence="13">
    <location>
        <begin position="218"/>
        <end position="269"/>
    </location>
</feature>
<evidence type="ECO:0000259" key="13">
    <source>
        <dbReference type="PROSITE" id="PS50011"/>
    </source>
</evidence>
<comment type="catalytic activity">
    <reaction evidence="10">
        <text>L-threonyl-[protein] + ATP = O-phospho-L-threonyl-[protein] + ADP + H(+)</text>
        <dbReference type="Rhea" id="RHEA:46608"/>
        <dbReference type="Rhea" id="RHEA-COMP:11060"/>
        <dbReference type="Rhea" id="RHEA-COMP:11605"/>
        <dbReference type="ChEBI" id="CHEBI:15378"/>
        <dbReference type="ChEBI" id="CHEBI:30013"/>
        <dbReference type="ChEBI" id="CHEBI:30616"/>
        <dbReference type="ChEBI" id="CHEBI:61977"/>
        <dbReference type="ChEBI" id="CHEBI:456216"/>
        <dbReference type="EC" id="2.7.11.1"/>
    </reaction>
</comment>
<dbReference type="GO" id="GO:0005524">
    <property type="term" value="F:ATP binding"/>
    <property type="evidence" value="ECO:0007669"/>
    <property type="project" value="UniProtKB-UniRule"/>
</dbReference>
<dbReference type="InterPro" id="IPR046349">
    <property type="entry name" value="C1-like_sf"/>
</dbReference>
<keyword evidence="7 15" id="KW-0418">Kinase</keyword>
<evidence type="ECO:0000256" key="5">
    <source>
        <dbReference type="ARBA" id="ARBA00022723"/>
    </source>
</evidence>
<evidence type="ECO:0000313" key="15">
    <source>
        <dbReference type="EMBL" id="EHB03425.1"/>
    </source>
</evidence>
<sequence>MTRSLQNSTPFEGLCDKDRDVWCLGNKQLFTTDWVDEEGDPYPVSPQLALEAALRLYQLKKDSELLIHASPCIPECPIMACAGEDKSIHQRVGGLWRKLYCANGHTFQSKRFSRCAHCTVCTDCIGGLGHQVYKCVNCKLLVHKKCHKLVTVECGQPSLPSEPMMPVDQSSVASDAAQIIIPHHLSSHEGLEQVDEESEAVNNRETGKASPSLGLQDFDMLRVIGRGGYGKVLLVQLKNSDRIYAVKAVKKELVDIDWVQTEKRVLEQA</sequence>
<evidence type="ECO:0000256" key="11">
    <source>
        <dbReference type="ARBA" id="ARBA00048679"/>
    </source>
</evidence>